<dbReference type="GO" id="GO:0047238">
    <property type="term" value="F:glucuronosyl-N-acetylgalactosaminyl-proteoglycan 4-beta-N-acetylgalactosaminyltransferase activity"/>
    <property type="evidence" value="ECO:0000318"/>
    <property type="project" value="GO_Central"/>
</dbReference>
<dbReference type="GO" id="GO:0050650">
    <property type="term" value="P:chondroitin sulfate proteoglycan biosynthetic process"/>
    <property type="evidence" value="ECO:0000318"/>
    <property type="project" value="GO_Central"/>
</dbReference>
<keyword evidence="5 9" id="KW-0735">Signal-anchor</keyword>
<dbReference type="AlphaFoldDB" id="H2LF64"/>
<dbReference type="InParanoid" id="H2LF64"/>
<dbReference type="InterPro" id="IPR051227">
    <property type="entry name" value="CS_glycosyltransferase"/>
</dbReference>
<dbReference type="GO" id="GO:0032580">
    <property type="term" value="C:Golgi cisterna membrane"/>
    <property type="evidence" value="ECO:0007669"/>
    <property type="project" value="UniProtKB-SubCell"/>
</dbReference>
<dbReference type="PANTHER" id="PTHR12369:SF19">
    <property type="entry name" value="CHONDROITIN SULFATE N-ACETYLGALACTOSAMINYLTRANSFERASE 1"/>
    <property type="match status" value="1"/>
</dbReference>
<evidence type="ECO:0000256" key="1">
    <source>
        <dbReference type="ARBA" id="ARBA00004447"/>
    </source>
</evidence>
<evidence type="ECO:0000256" key="8">
    <source>
        <dbReference type="ARBA" id="ARBA00023136"/>
    </source>
</evidence>
<sequence length="519" mass="60189">MFRRWLLALIARFGLIGVGFCCCLLLLYLLACKPASNSKKPSLPWPEGTTSKEGYMALLQEREDSHRHYINSLTKQIAELKEALQERTQQLQESLDKAKAKGILPQGLESLHKATMQSDLKEFFRLQLNQAEVTVGVSLPSEYAVIPFDMFTLQTVYQLETGLSKHPAERPVRKDRKDELISTVETALHILNGPQQHQEDTRRKHTYSPSDFIQGLTRTERTRGSTYELVFKGDSPQDFTQLFLFRPFGPPMKVKSESVNTRSTVINIIIPLSKRMEAFSRFMSNFRYCLATNRVHLTVVYFDLDVFSSFCYLRETQFRSFTLIQLNEVFSRGRGLEVGVRAWRRRQNVLLFFCDVDIVFTADFLTSCRINAEPGKKVFYPVLFSQYNPAVIYRNSTHSPPLQQQLVISQETGFWRDFGFGMTCQYRSDFINIGGFDRSIKGWGLEDVHLYRKYLHSKLMVIRSPSRSLFHLWHEKSCADELPPDKFKMCMQTKAMNEASHGQLGELYFRREKGPHRNR</sequence>
<dbReference type="Ensembl" id="ENSORLT00000004596.2">
    <property type="protein sequence ID" value="ENSORLP00000004595.2"/>
    <property type="gene ID" value="ENSORLG00000003687.2"/>
</dbReference>
<reference evidence="11" key="3">
    <citation type="submission" date="2025-09" db="UniProtKB">
        <authorList>
            <consortium name="Ensembl"/>
        </authorList>
    </citation>
    <scope>IDENTIFICATION</scope>
    <source>
        <strain evidence="11">Hd-rR</strain>
    </source>
</reference>
<evidence type="ECO:0000256" key="4">
    <source>
        <dbReference type="ARBA" id="ARBA00022692"/>
    </source>
</evidence>
<evidence type="ECO:0000256" key="2">
    <source>
        <dbReference type="ARBA" id="ARBA00009239"/>
    </source>
</evidence>
<dbReference type="EC" id="2.4.1.-" evidence="9"/>
<evidence type="ECO:0000256" key="10">
    <source>
        <dbReference type="SAM" id="Coils"/>
    </source>
</evidence>
<keyword evidence="12" id="KW-1185">Reference proteome</keyword>
<evidence type="ECO:0000256" key="7">
    <source>
        <dbReference type="ARBA" id="ARBA00023034"/>
    </source>
</evidence>
<dbReference type="eggNOG" id="KOG3588">
    <property type="taxonomic scope" value="Eukaryota"/>
</dbReference>
<accession>H2LF64</accession>
<reference evidence="11" key="2">
    <citation type="submission" date="2025-08" db="UniProtKB">
        <authorList>
            <consortium name="Ensembl"/>
        </authorList>
    </citation>
    <scope>IDENTIFICATION</scope>
    <source>
        <strain evidence="11">Hd-rR</strain>
    </source>
</reference>
<dbReference type="GeneTree" id="ENSGT01050000244968"/>
<evidence type="ECO:0000313" key="12">
    <source>
        <dbReference type="Proteomes" id="UP000001038"/>
    </source>
</evidence>
<reference evidence="11 12" key="1">
    <citation type="journal article" date="2007" name="Nature">
        <title>The medaka draft genome and insights into vertebrate genome evolution.</title>
        <authorList>
            <person name="Kasahara M."/>
            <person name="Naruse K."/>
            <person name="Sasaki S."/>
            <person name="Nakatani Y."/>
            <person name="Qu W."/>
            <person name="Ahsan B."/>
            <person name="Yamada T."/>
            <person name="Nagayasu Y."/>
            <person name="Doi K."/>
            <person name="Kasai Y."/>
            <person name="Jindo T."/>
            <person name="Kobayashi D."/>
            <person name="Shimada A."/>
            <person name="Toyoda A."/>
            <person name="Kuroki Y."/>
            <person name="Fujiyama A."/>
            <person name="Sasaki T."/>
            <person name="Shimizu A."/>
            <person name="Asakawa S."/>
            <person name="Shimizu N."/>
            <person name="Hashimoto S."/>
            <person name="Yang J."/>
            <person name="Lee Y."/>
            <person name="Matsushima K."/>
            <person name="Sugano S."/>
            <person name="Sakaizumi M."/>
            <person name="Narita T."/>
            <person name="Ohishi K."/>
            <person name="Haga S."/>
            <person name="Ohta F."/>
            <person name="Nomoto H."/>
            <person name="Nogata K."/>
            <person name="Morishita T."/>
            <person name="Endo T."/>
            <person name="Shin-I T."/>
            <person name="Takeda H."/>
            <person name="Morishita S."/>
            <person name="Kohara Y."/>
        </authorList>
    </citation>
    <scope>NUCLEOTIDE SEQUENCE [LARGE SCALE GENOMIC DNA]</scope>
    <source>
        <strain evidence="11 12">Hd-rR</strain>
    </source>
</reference>
<dbReference type="Gene3D" id="3.90.550.10">
    <property type="entry name" value="Spore Coat Polysaccharide Biosynthesis Protein SpsA, Chain A"/>
    <property type="match status" value="1"/>
</dbReference>
<evidence type="ECO:0000256" key="9">
    <source>
        <dbReference type="RuleBase" id="RU364016"/>
    </source>
</evidence>
<dbReference type="Pfam" id="PF05679">
    <property type="entry name" value="CHGN"/>
    <property type="match status" value="1"/>
</dbReference>
<evidence type="ECO:0000256" key="5">
    <source>
        <dbReference type="ARBA" id="ARBA00022968"/>
    </source>
</evidence>
<dbReference type="STRING" id="8090.ENSORLP00000004595"/>
<feature type="transmembrane region" description="Helical" evidence="9">
    <location>
        <begin position="7"/>
        <end position="31"/>
    </location>
</feature>
<evidence type="ECO:0000313" key="11">
    <source>
        <dbReference type="Ensembl" id="ENSORLP00000004595.2"/>
    </source>
</evidence>
<feature type="coiled-coil region" evidence="10">
    <location>
        <begin position="70"/>
        <end position="101"/>
    </location>
</feature>
<name>H2LF64_ORYLA</name>
<comment type="subcellular location">
    <subcellularLocation>
        <location evidence="1 9">Golgi apparatus</location>
        <location evidence="1 9">Golgi stack membrane</location>
        <topology evidence="1 9">Single-pass type II membrane protein</topology>
    </subcellularLocation>
</comment>
<comment type="similarity">
    <text evidence="2 9">Belongs to the chondroitin N-acetylgalactosaminyltransferase family.</text>
</comment>
<evidence type="ECO:0000256" key="6">
    <source>
        <dbReference type="ARBA" id="ARBA00022989"/>
    </source>
</evidence>
<keyword evidence="7 9" id="KW-0333">Golgi apparatus</keyword>
<gene>
    <name evidence="11" type="primary">LOC101159591</name>
</gene>
<protein>
    <recommendedName>
        <fullName evidence="9">Hexosyltransferase</fullName>
        <ecNumber evidence="9">2.4.1.-</ecNumber>
    </recommendedName>
</protein>
<keyword evidence="10" id="KW-0175">Coiled coil</keyword>
<dbReference type="InterPro" id="IPR029044">
    <property type="entry name" value="Nucleotide-diphossugar_trans"/>
</dbReference>
<organism evidence="11 12">
    <name type="scientific">Oryzias latipes</name>
    <name type="common">Japanese rice fish</name>
    <name type="synonym">Japanese killifish</name>
    <dbReference type="NCBI Taxonomy" id="8090"/>
    <lineage>
        <taxon>Eukaryota</taxon>
        <taxon>Metazoa</taxon>
        <taxon>Chordata</taxon>
        <taxon>Craniata</taxon>
        <taxon>Vertebrata</taxon>
        <taxon>Euteleostomi</taxon>
        <taxon>Actinopterygii</taxon>
        <taxon>Neopterygii</taxon>
        <taxon>Teleostei</taxon>
        <taxon>Neoteleostei</taxon>
        <taxon>Acanthomorphata</taxon>
        <taxon>Ovalentaria</taxon>
        <taxon>Atherinomorphae</taxon>
        <taxon>Beloniformes</taxon>
        <taxon>Adrianichthyidae</taxon>
        <taxon>Oryziinae</taxon>
        <taxon>Oryzias</taxon>
    </lineage>
</organism>
<keyword evidence="3 9" id="KW-0808">Transferase</keyword>
<keyword evidence="8 9" id="KW-0472">Membrane</keyword>
<dbReference type="Bgee" id="ENSORLG00000003687">
    <property type="expression patterns" value="Expressed in animal zygote and 2 other cell types or tissues"/>
</dbReference>
<dbReference type="SUPFAM" id="SSF53448">
    <property type="entry name" value="Nucleotide-diphospho-sugar transferases"/>
    <property type="match status" value="1"/>
</dbReference>
<keyword evidence="4 9" id="KW-0812">Transmembrane</keyword>
<dbReference type="PANTHER" id="PTHR12369">
    <property type="entry name" value="CHONDROITIN SYNTHASE"/>
    <property type="match status" value="1"/>
</dbReference>
<keyword evidence="6 9" id="KW-1133">Transmembrane helix</keyword>
<proteinExistence type="inferred from homology"/>
<evidence type="ECO:0000256" key="3">
    <source>
        <dbReference type="ARBA" id="ARBA00022679"/>
    </source>
</evidence>
<dbReference type="InterPro" id="IPR008428">
    <property type="entry name" value="Chond_GalNAc"/>
</dbReference>
<dbReference type="Proteomes" id="UP000001038">
    <property type="component" value="Chromosome 9"/>
</dbReference>